<evidence type="ECO:0000313" key="3">
    <source>
        <dbReference type="Proteomes" id="UP000265520"/>
    </source>
</evidence>
<name>A0A392S6P2_9FABA</name>
<feature type="signal peptide" evidence="1">
    <location>
        <begin position="1"/>
        <end position="23"/>
    </location>
</feature>
<sequence length="57" mass="6264">MLIGLQPCKVATLLLLLINLIPTQEMEGKFESYCSSPKEMPLLNCVSATLVPQLRSS</sequence>
<keyword evidence="3" id="KW-1185">Reference proteome</keyword>
<proteinExistence type="predicted"/>
<evidence type="ECO:0000256" key="1">
    <source>
        <dbReference type="SAM" id="SignalP"/>
    </source>
</evidence>
<dbReference type="AlphaFoldDB" id="A0A392S6P2"/>
<feature type="non-terminal residue" evidence="2">
    <location>
        <position position="57"/>
    </location>
</feature>
<feature type="chain" id="PRO_5017303820" evidence="1">
    <location>
        <begin position="24"/>
        <end position="57"/>
    </location>
</feature>
<dbReference type="EMBL" id="LXQA010325740">
    <property type="protein sequence ID" value="MCI44067.1"/>
    <property type="molecule type" value="Genomic_DNA"/>
</dbReference>
<keyword evidence="1" id="KW-0732">Signal</keyword>
<evidence type="ECO:0000313" key="2">
    <source>
        <dbReference type="EMBL" id="MCI44067.1"/>
    </source>
</evidence>
<dbReference type="Proteomes" id="UP000265520">
    <property type="component" value="Unassembled WGS sequence"/>
</dbReference>
<reference evidence="2 3" key="1">
    <citation type="journal article" date="2018" name="Front. Plant Sci.">
        <title>Red Clover (Trifolium pratense) and Zigzag Clover (T. medium) - A Picture of Genomic Similarities and Differences.</title>
        <authorList>
            <person name="Dluhosova J."/>
            <person name="Istvanek J."/>
            <person name="Nedelnik J."/>
            <person name="Repkova J."/>
        </authorList>
    </citation>
    <scope>NUCLEOTIDE SEQUENCE [LARGE SCALE GENOMIC DNA]</scope>
    <source>
        <strain evidence="3">cv. 10/8</strain>
        <tissue evidence="2">Leaf</tissue>
    </source>
</reference>
<comment type="caution">
    <text evidence="2">The sequence shown here is derived from an EMBL/GenBank/DDBJ whole genome shotgun (WGS) entry which is preliminary data.</text>
</comment>
<accession>A0A392S6P2</accession>
<organism evidence="2 3">
    <name type="scientific">Trifolium medium</name>
    <dbReference type="NCBI Taxonomy" id="97028"/>
    <lineage>
        <taxon>Eukaryota</taxon>
        <taxon>Viridiplantae</taxon>
        <taxon>Streptophyta</taxon>
        <taxon>Embryophyta</taxon>
        <taxon>Tracheophyta</taxon>
        <taxon>Spermatophyta</taxon>
        <taxon>Magnoliopsida</taxon>
        <taxon>eudicotyledons</taxon>
        <taxon>Gunneridae</taxon>
        <taxon>Pentapetalae</taxon>
        <taxon>rosids</taxon>
        <taxon>fabids</taxon>
        <taxon>Fabales</taxon>
        <taxon>Fabaceae</taxon>
        <taxon>Papilionoideae</taxon>
        <taxon>50 kb inversion clade</taxon>
        <taxon>NPAAA clade</taxon>
        <taxon>Hologalegina</taxon>
        <taxon>IRL clade</taxon>
        <taxon>Trifolieae</taxon>
        <taxon>Trifolium</taxon>
    </lineage>
</organism>
<protein>
    <submittedName>
        <fullName evidence="2">Uncharacterized protein</fullName>
    </submittedName>
</protein>